<reference evidence="3 4" key="1">
    <citation type="submission" date="2023-09" db="EMBL/GenBank/DDBJ databases">
        <authorList>
            <person name="Rey-Velasco X."/>
        </authorList>
    </citation>
    <scope>NUCLEOTIDE SEQUENCE [LARGE SCALE GENOMIC DNA]</scope>
    <source>
        <strain evidence="3 4">F390</strain>
    </source>
</reference>
<feature type="domain" description="DUF559" evidence="2">
    <location>
        <begin position="35"/>
        <end position="139"/>
    </location>
</feature>
<organism evidence="3 4">
    <name type="scientific">Croceicoccus esteveae</name>
    <dbReference type="NCBI Taxonomy" id="3075597"/>
    <lineage>
        <taxon>Bacteria</taxon>
        <taxon>Pseudomonadati</taxon>
        <taxon>Pseudomonadota</taxon>
        <taxon>Alphaproteobacteria</taxon>
        <taxon>Sphingomonadales</taxon>
        <taxon>Erythrobacteraceae</taxon>
        <taxon>Croceicoccus</taxon>
    </lineage>
</organism>
<name>A0ABU2ZFR4_9SPHN</name>
<dbReference type="SUPFAM" id="SSF52980">
    <property type="entry name" value="Restriction endonuclease-like"/>
    <property type="match status" value="1"/>
</dbReference>
<sequence length="169" mass="19428">MKKTLSLRDTAERQAPQLQRQGRGWTIASSRLDTLHDHAREMRRNPTPAQTMLADRFAKADLGRFRFRRQVVIGSAIVDFACQPLGLAIAIDREDDADQAITRRRDHSLAEVGIKLLRFTESAVENDIDAVLQEVLAAMKLCWREKQRERQPASPRSGSHRPQRQYDKR</sequence>
<dbReference type="InterPro" id="IPR047216">
    <property type="entry name" value="Endonuclease_DUF559_bact"/>
</dbReference>
<dbReference type="Proteomes" id="UP001259803">
    <property type="component" value="Unassembled WGS sequence"/>
</dbReference>
<accession>A0ABU2ZFR4</accession>
<feature type="region of interest" description="Disordered" evidence="1">
    <location>
        <begin position="1"/>
        <end position="23"/>
    </location>
</feature>
<dbReference type="InterPro" id="IPR011335">
    <property type="entry name" value="Restrct_endonuc-II-like"/>
</dbReference>
<protein>
    <submittedName>
        <fullName evidence="3">DUF559 domain-containing protein</fullName>
    </submittedName>
</protein>
<dbReference type="InterPro" id="IPR007569">
    <property type="entry name" value="DUF559"/>
</dbReference>
<evidence type="ECO:0000313" key="3">
    <source>
        <dbReference type="EMBL" id="MDT0575439.1"/>
    </source>
</evidence>
<dbReference type="PANTHER" id="PTHR38590:SF1">
    <property type="entry name" value="BLL0828 PROTEIN"/>
    <property type="match status" value="1"/>
</dbReference>
<dbReference type="EMBL" id="JAVRHS010000002">
    <property type="protein sequence ID" value="MDT0575439.1"/>
    <property type="molecule type" value="Genomic_DNA"/>
</dbReference>
<keyword evidence="4" id="KW-1185">Reference proteome</keyword>
<dbReference type="Gene3D" id="3.40.960.10">
    <property type="entry name" value="VSR Endonuclease"/>
    <property type="match status" value="1"/>
</dbReference>
<evidence type="ECO:0000259" key="2">
    <source>
        <dbReference type="Pfam" id="PF04480"/>
    </source>
</evidence>
<evidence type="ECO:0000313" key="4">
    <source>
        <dbReference type="Proteomes" id="UP001259803"/>
    </source>
</evidence>
<evidence type="ECO:0000256" key="1">
    <source>
        <dbReference type="SAM" id="MobiDB-lite"/>
    </source>
</evidence>
<dbReference type="PANTHER" id="PTHR38590">
    <property type="entry name" value="BLL0828 PROTEIN"/>
    <property type="match status" value="1"/>
</dbReference>
<dbReference type="Pfam" id="PF04480">
    <property type="entry name" value="DUF559"/>
    <property type="match status" value="1"/>
</dbReference>
<gene>
    <name evidence="3" type="ORF">RM533_04500</name>
</gene>
<comment type="caution">
    <text evidence="3">The sequence shown here is derived from an EMBL/GenBank/DDBJ whole genome shotgun (WGS) entry which is preliminary data.</text>
</comment>
<feature type="region of interest" description="Disordered" evidence="1">
    <location>
        <begin position="146"/>
        <end position="169"/>
    </location>
</feature>
<proteinExistence type="predicted"/>
<dbReference type="RefSeq" id="WP_311340000.1">
    <property type="nucleotide sequence ID" value="NZ_JAVRHS010000002.1"/>
</dbReference>